<dbReference type="PANTHER" id="PTHR31916:SF49">
    <property type="entry name" value="ALKALINE_NEUTRAL INVERTASE C, MITOCHONDRIAL"/>
    <property type="match status" value="1"/>
</dbReference>
<dbReference type="OrthoDB" id="1926161at2759"/>
<dbReference type="GO" id="GO:0005987">
    <property type="term" value="P:sucrose catabolic process"/>
    <property type="evidence" value="ECO:0007669"/>
    <property type="project" value="TreeGrafter"/>
</dbReference>
<gene>
    <name evidence="4" type="ORF">H5410_003997</name>
</gene>
<evidence type="ECO:0000313" key="5">
    <source>
        <dbReference type="Proteomes" id="UP000824120"/>
    </source>
</evidence>
<dbReference type="EMBL" id="JACXVP010000001">
    <property type="protein sequence ID" value="KAG5632280.1"/>
    <property type="molecule type" value="Genomic_DNA"/>
</dbReference>
<evidence type="ECO:0000256" key="1">
    <source>
        <dbReference type="ARBA" id="ARBA00022801"/>
    </source>
</evidence>
<proteinExistence type="predicted"/>
<keyword evidence="5" id="KW-1185">Reference proteome</keyword>
<dbReference type="AlphaFoldDB" id="A0A9J6B6J1"/>
<keyword evidence="2" id="KW-0119">Carbohydrate metabolism</keyword>
<dbReference type="InterPro" id="IPR024746">
    <property type="entry name" value="Glyco_hydro_100"/>
</dbReference>
<keyword evidence="3" id="KW-0326">Glycosidase</keyword>
<dbReference type="GO" id="GO:0004575">
    <property type="term" value="F:sucrose alpha-glucosidase activity"/>
    <property type="evidence" value="ECO:0007669"/>
    <property type="project" value="TreeGrafter"/>
</dbReference>
<protein>
    <submittedName>
        <fullName evidence="4">Uncharacterized protein</fullName>
    </submittedName>
</protein>
<evidence type="ECO:0000313" key="4">
    <source>
        <dbReference type="EMBL" id="KAG5632280.1"/>
    </source>
</evidence>
<sequence>MQGGLNVKPLVIDRIKSHKDVARVEEEVRTDINDGSASLEKTVDCYNPEEGLMPASFKIKIVPLDGRNGEFEDVLDPAFSESAIASVDYGEKEKTNMIIER</sequence>
<dbReference type="PANTHER" id="PTHR31916">
    <property type="match status" value="1"/>
</dbReference>
<name>A0A9J6B6J1_SOLCO</name>
<evidence type="ECO:0000256" key="2">
    <source>
        <dbReference type="ARBA" id="ARBA00023277"/>
    </source>
</evidence>
<comment type="caution">
    <text evidence="4">The sequence shown here is derived from an EMBL/GenBank/DDBJ whole genome shotgun (WGS) entry which is preliminary data.</text>
</comment>
<dbReference type="Proteomes" id="UP000824120">
    <property type="component" value="Chromosome 1"/>
</dbReference>
<dbReference type="GO" id="GO:0005739">
    <property type="term" value="C:mitochondrion"/>
    <property type="evidence" value="ECO:0007669"/>
    <property type="project" value="TreeGrafter"/>
</dbReference>
<reference evidence="4 5" key="1">
    <citation type="submission" date="2020-09" db="EMBL/GenBank/DDBJ databases">
        <title>De no assembly of potato wild relative species, Solanum commersonii.</title>
        <authorList>
            <person name="Cho K."/>
        </authorList>
    </citation>
    <scope>NUCLEOTIDE SEQUENCE [LARGE SCALE GENOMIC DNA]</scope>
    <source>
        <strain evidence="4">LZ3.2</strain>
        <tissue evidence="4">Leaf</tissue>
    </source>
</reference>
<dbReference type="GO" id="GO:0033926">
    <property type="term" value="F:endo-alpha-N-acetylgalactosaminidase activity"/>
    <property type="evidence" value="ECO:0007669"/>
    <property type="project" value="InterPro"/>
</dbReference>
<accession>A0A9J6B6J1</accession>
<keyword evidence="1" id="KW-0378">Hydrolase</keyword>
<organism evidence="4 5">
    <name type="scientific">Solanum commersonii</name>
    <name type="common">Commerson's wild potato</name>
    <name type="synonym">Commerson's nightshade</name>
    <dbReference type="NCBI Taxonomy" id="4109"/>
    <lineage>
        <taxon>Eukaryota</taxon>
        <taxon>Viridiplantae</taxon>
        <taxon>Streptophyta</taxon>
        <taxon>Embryophyta</taxon>
        <taxon>Tracheophyta</taxon>
        <taxon>Spermatophyta</taxon>
        <taxon>Magnoliopsida</taxon>
        <taxon>eudicotyledons</taxon>
        <taxon>Gunneridae</taxon>
        <taxon>Pentapetalae</taxon>
        <taxon>asterids</taxon>
        <taxon>lamiids</taxon>
        <taxon>Solanales</taxon>
        <taxon>Solanaceae</taxon>
        <taxon>Solanoideae</taxon>
        <taxon>Solaneae</taxon>
        <taxon>Solanum</taxon>
    </lineage>
</organism>
<evidence type="ECO:0000256" key="3">
    <source>
        <dbReference type="ARBA" id="ARBA00023295"/>
    </source>
</evidence>